<dbReference type="KEGG" id="lel:PVL30_002547"/>
<dbReference type="eggNOG" id="ENOG502QVX4">
    <property type="taxonomic scope" value="Eukaryota"/>
</dbReference>
<comment type="subcellular location">
    <subcellularLocation>
        <location evidence="1">Membrane</location>
        <topology evidence="1">Multi-pass membrane protein</topology>
    </subcellularLocation>
</comment>
<feature type="transmembrane region" description="Helical" evidence="5">
    <location>
        <begin position="18"/>
        <end position="38"/>
    </location>
</feature>
<dbReference type="GO" id="GO:0005619">
    <property type="term" value="C:ascospore wall"/>
    <property type="evidence" value="ECO:0007669"/>
    <property type="project" value="TreeGrafter"/>
</dbReference>
<dbReference type="EMBL" id="CH981527">
    <property type="protein sequence ID" value="EDK44876.1"/>
    <property type="molecule type" value="Genomic_DNA"/>
</dbReference>
<dbReference type="InterPro" id="IPR059112">
    <property type="entry name" value="CysZ/EI24"/>
</dbReference>
<dbReference type="Pfam" id="PF07264">
    <property type="entry name" value="EI24"/>
    <property type="match status" value="1"/>
</dbReference>
<evidence type="ECO:0000256" key="1">
    <source>
        <dbReference type="ARBA" id="ARBA00004141"/>
    </source>
</evidence>
<protein>
    <recommendedName>
        <fullName evidence="8">Outer spore wall protein RRT8</fullName>
    </recommendedName>
</protein>
<evidence type="ECO:0000256" key="4">
    <source>
        <dbReference type="ARBA" id="ARBA00023136"/>
    </source>
</evidence>
<accession>A5E0B8</accession>
<dbReference type="InParanoid" id="A5E0B8"/>
<evidence type="ECO:0000256" key="3">
    <source>
        <dbReference type="ARBA" id="ARBA00022989"/>
    </source>
</evidence>
<dbReference type="GO" id="GO:0005811">
    <property type="term" value="C:lipid droplet"/>
    <property type="evidence" value="ECO:0007669"/>
    <property type="project" value="TreeGrafter"/>
</dbReference>
<feature type="transmembrane region" description="Helical" evidence="5">
    <location>
        <begin position="113"/>
        <end position="133"/>
    </location>
</feature>
<keyword evidence="4 5" id="KW-0472">Membrane</keyword>
<keyword evidence="3 5" id="KW-1133">Transmembrane helix</keyword>
<dbReference type="GO" id="GO:0005628">
    <property type="term" value="C:prospore membrane"/>
    <property type="evidence" value="ECO:0007669"/>
    <property type="project" value="TreeGrafter"/>
</dbReference>
<keyword evidence="2 5" id="KW-0812">Transmembrane</keyword>
<dbReference type="PANTHER" id="PTHR34292">
    <property type="entry name" value="OUTER SPORE WALL PROTEIN LDS1"/>
    <property type="match status" value="1"/>
</dbReference>
<name>A5E0B8_LODEL</name>
<dbReference type="GeneID" id="5232441"/>
<dbReference type="PANTHER" id="PTHR34292:SF2">
    <property type="entry name" value="OUTER SPORE WALL PROTEIN LDS1"/>
    <property type="match status" value="1"/>
</dbReference>
<dbReference type="InterPro" id="IPR052786">
    <property type="entry name" value="Spore_wall_assembly"/>
</dbReference>
<gene>
    <name evidence="6" type="ORF">LELG_03055</name>
</gene>
<evidence type="ECO:0000256" key="5">
    <source>
        <dbReference type="SAM" id="Phobius"/>
    </source>
</evidence>
<dbReference type="VEuPathDB" id="FungiDB:LELG_03055"/>
<dbReference type="Proteomes" id="UP000001996">
    <property type="component" value="Unassembled WGS sequence"/>
</dbReference>
<dbReference type="OMA" id="IFFMFTN"/>
<evidence type="ECO:0008006" key="8">
    <source>
        <dbReference type="Google" id="ProtNLM"/>
    </source>
</evidence>
<dbReference type="FunCoup" id="A5E0B8">
    <property type="interactions" value="30"/>
</dbReference>
<evidence type="ECO:0000256" key="2">
    <source>
        <dbReference type="ARBA" id="ARBA00022692"/>
    </source>
</evidence>
<keyword evidence="7" id="KW-1185">Reference proteome</keyword>
<evidence type="ECO:0000313" key="7">
    <source>
        <dbReference type="Proteomes" id="UP000001996"/>
    </source>
</evidence>
<dbReference type="HOGENOM" id="CLU_062645_3_0_1"/>
<organism evidence="6 7">
    <name type="scientific">Lodderomyces elongisporus (strain ATCC 11503 / CBS 2605 / JCM 1781 / NBRC 1676 / NRRL YB-4239)</name>
    <name type="common">Yeast</name>
    <name type="synonym">Saccharomyces elongisporus</name>
    <dbReference type="NCBI Taxonomy" id="379508"/>
    <lineage>
        <taxon>Eukaryota</taxon>
        <taxon>Fungi</taxon>
        <taxon>Dikarya</taxon>
        <taxon>Ascomycota</taxon>
        <taxon>Saccharomycotina</taxon>
        <taxon>Pichiomycetes</taxon>
        <taxon>Debaryomycetaceae</taxon>
        <taxon>Candida/Lodderomyces clade</taxon>
        <taxon>Lodderomyces</taxon>
    </lineage>
</organism>
<reference evidence="6 7" key="1">
    <citation type="journal article" date="2009" name="Nature">
        <title>Evolution of pathogenicity and sexual reproduction in eight Candida genomes.</title>
        <authorList>
            <person name="Butler G."/>
            <person name="Rasmussen M.D."/>
            <person name="Lin M.F."/>
            <person name="Santos M.A."/>
            <person name="Sakthikumar S."/>
            <person name="Munro C.A."/>
            <person name="Rheinbay E."/>
            <person name="Grabherr M."/>
            <person name="Forche A."/>
            <person name="Reedy J.L."/>
            <person name="Agrafioti I."/>
            <person name="Arnaud M.B."/>
            <person name="Bates S."/>
            <person name="Brown A.J."/>
            <person name="Brunke S."/>
            <person name="Costanzo M.C."/>
            <person name="Fitzpatrick D.A."/>
            <person name="de Groot P.W."/>
            <person name="Harris D."/>
            <person name="Hoyer L.L."/>
            <person name="Hube B."/>
            <person name="Klis F.M."/>
            <person name="Kodira C."/>
            <person name="Lennard N."/>
            <person name="Logue M.E."/>
            <person name="Martin R."/>
            <person name="Neiman A.M."/>
            <person name="Nikolaou E."/>
            <person name="Quail M.A."/>
            <person name="Quinn J."/>
            <person name="Santos M.C."/>
            <person name="Schmitzberger F.F."/>
            <person name="Sherlock G."/>
            <person name="Shah P."/>
            <person name="Silverstein K.A."/>
            <person name="Skrzypek M.S."/>
            <person name="Soll D."/>
            <person name="Staggs R."/>
            <person name="Stansfield I."/>
            <person name="Stumpf M.P."/>
            <person name="Sudbery P.E."/>
            <person name="Srikantha T."/>
            <person name="Zeng Q."/>
            <person name="Berman J."/>
            <person name="Berriman M."/>
            <person name="Heitman J."/>
            <person name="Gow N.A."/>
            <person name="Lorenz M.C."/>
            <person name="Birren B.W."/>
            <person name="Kellis M."/>
            <person name="Cuomo C.A."/>
        </authorList>
    </citation>
    <scope>NUCLEOTIDE SEQUENCE [LARGE SCALE GENOMIC DNA]</scope>
    <source>
        <strain evidence="7">ATCC 11503 / BCRC 21390 / CBS 2605 / JCM 1781 / NBRC 1676 / NRRL YB-4239</strain>
    </source>
</reference>
<evidence type="ECO:0000313" key="6">
    <source>
        <dbReference type="EMBL" id="EDK44876.1"/>
    </source>
</evidence>
<dbReference type="OrthoDB" id="10012223at2759"/>
<sequence>MLVIYSIMFVIVYPLESVIYTLLMGLLGVVAAWFSLYLQADVISKFLVTIMLLPYIQKVAYDAVLSRECYHVYSRFHASRSKEKQNLRYNQKLRKYFHELPDISIFPYTVTRLVFLFFINLIPVIGPLIVFFFKASSKGLQAHNRYFKLKGYTRKEIRANHKQNKAVYTAFGVTALLLEMIPVINIFFMFTNTIGAALWVVDLEKANSIPLSLDISHEADSHSLVQNKPLALNNPHTFSTEALIDLQTESPLHTGSQLQAKCA</sequence>
<dbReference type="AlphaFoldDB" id="A5E0B8"/>
<proteinExistence type="predicted"/>